<keyword evidence="8" id="KW-1185">Reference proteome</keyword>
<keyword evidence="4 5" id="KW-0472">Membrane</keyword>
<sequence length="132" mass="14065">MNLAALALLLAAHLDSPVIGGNAVSAVLATQIAVAWNFALTERWVFKGHPGHWGRRLLPFWVISCATLLAQLPLAAVLQPLLEGSYLLATAAAVCALVTTRFAVCDLWLYRRRPAPAGAHACSPDGRRGVSK</sequence>
<keyword evidence="2 5" id="KW-0812">Transmembrane</keyword>
<comment type="subcellular location">
    <subcellularLocation>
        <location evidence="1">Membrane</location>
        <topology evidence="1">Multi-pass membrane protein</topology>
    </subcellularLocation>
</comment>
<name>A0ABS9TW33_9MICC</name>
<dbReference type="Proteomes" id="UP001202922">
    <property type="component" value="Unassembled WGS sequence"/>
</dbReference>
<keyword evidence="3 5" id="KW-1133">Transmembrane helix</keyword>
<dbReference type="Pfam" id="PF04138">
    <property type="entry name" value="GtrA_DPMS_TM"/>
    <property type="match status" value="1"/>
</dbReference>
<evidence type="ECO:0000313" key="7">
    <source>
        <dbReference type="EMBL" id="MCH6468622.1"/>
    </source>
</evidence>
<organism evidence="7 8">
    <name type="scientific">Sinomonas terrae</name>
    <dbReference type="NCBI Taxonomy" id="2908838"/>
    <lineage>
        <taxon>Bacteria</taxon>
        <taxon>Bacillati</taxon>
        <taxon>Actinomycetota</taxon>
        <taxon>Actinomycetes</taxon>
        <taxon>Micrococcales</taxon>
        <taxon>Micrococcaceae</taxon>
        <taxon>Sinomonas</taxon>
    </lineage>
</organism>
<evidence type="ECO:0000256" key="4">
    <source>
        <dbReference type="ARBA" id="ARBA00023136"/>
    </source>
</evidence>
<evidence type="ECO:0000259" key="6">
    <source>
        <dbReference type="Pfam" id="PF04138"/>
    </source>
</evidence>
<gene>
    <name evidence="7" type="ORF">L0M17_01245</name>
</gene>
<evidence type="ECO:0000256" key="2">
    <source>
        <dbReference type="ARBA" id="ARBA00022692"/>
    </source>
</evidence>
<evidence type="ECO:0000313" key="8">
    <source>
        <dbReference type="Proteomes" id="UP001202922"/>
    </source>
</evidence>
<feature type="domain" description="GtrA/DPMS transmembrane" evidence="6">
    <location>
        <begin position="6"/>
        <end position="109"/>
    </location>
</feature>
<comment type="caution">
    <text evidence="7">The sequence shown here is derived from an EMBL/GenBank/DDBJ whole genome shotgun (WGS) entry which is preliminary data.</text>
</comment>
<evidence type="ECO:0000256" key="1">
    <source>
        <dbReference type="ARBA" id="ARBA00004141"/>
    </source>
</evidence>
<evidence type="ECO:0000256" key="5">
    <source>
        <dbReference type="SAM" id="Phobius"/>
    </source>
</evidence>
<reference evidence="7 8" key="1">
    <citation type="submission" date="2022-03" db="EMBL/GenBank/DDBJ databases">
        <title>Sinomonas sp. isolated from a soil.</title>
        <authorList>
            <person name="Han J."/>
            <person name="Kim D.-U."/>
        </authorList>
    </citation>
    <scope>NUCLEOTIDE SEQUENCE [LARGE SCALE GENOMIC DNA]</scope>
    <source>
        <strain evidence="7 8">5-5</strain>
    </source>
</reference>
<protein>
    <submittedName>
        <fullName evidence="7">GtrA family protein</fullName>
    </submittedName>
</protein>
<dbReference type="EMBL" id="JAKZBV010000001">
    <property type="protein sequence ID" value="MCH6468622.1"/>
    <property type="molecule type" value="Genomic_DNA"/>
</dbReference>
<dbReference type="InterPro" id="IPR007267">
    <property type="entry name" value="GtrA_DPMS_TM"/>
</dbReference>
<feature type="transmembrane region" description="Helical" evidence="5">
    <location>
        <begin position="24"/>
        <end position="46"/>
    </location>
</feature>
<feature type="transmembrane region" description="Helical" evidence="5">
    <location>
        <begin position="58"/>
        <end position="78"/>
    </location>
</feature>
<feature type="transmembrane region" description="Helical" evidence="5">
    <location>
        <begin position="84"/>
        <end position="104"/>
    </location>
</feature>
<accession>A0ABS9TW33</accession>
<proteinExistence type="predicted"/>
<evidence type="ECO:0000256" key="3">
    <source>
        <dbReference type="ARBA" id="ARBA00022989"/>
    </source>
</evidence>